<dbReference type="InterPro" id="IPR000847">
    <property type="entry name" value="LysR_HTH_N"/>
</dbReference>
<keyword evidence="3" id="KW-0238">DNA-binding</keyword>
<accession>A0A7W4IFI5</accession>
<feature type="domain" description="HTH lysR-type" evidence="5">
    <location>
        <begin position="25"/>
        <end position="72"/>
    </location>
</feature>
<dbReference type="CDD" id="cd08414">
    <property type="entry name" value="PBP2_LTTR_aromatics_like"/>
    <property type="match status" value="1"/>
</dbReference>
<dbReference type="SUPFAM" id="SSF53850">
    <property type="entry name" value="Periplasmic binding protein-like II"/>
    <property type="match status" value="1"/>
</dbReference>
<dbReference type="Proteomes" id="UP000589085">
    <property type="component" value="Unassembled WGS sequence"/>
</dbReference>
<gene>
    <name evidence="6" type="ORF">HLH48_16815</name>
</gene>
<dbReference type="PANTHER" id="PTHR30346:SF0">
    <property type="entry name" value="HCA OPERON TRANSCRIPTIONAL ACTIVATOR HCAR"/>
    <property type="match status" value="1"/>
</dbReference>
<dbReference type="GO" id="GO:0003677">
    <property type="term" value="F:DNA binding"/>
    <property type="evidence" value="ECO:0007669"/>
    <property type="project" value="UniProtKB-KW"/>
</dbReference>
<dbReference type="GO" id="GO:0003700">
    <property type="term" value="F:DNA-binding transcription factor activity"/>
    <property type="evidence" value="ECO:0007669"/>
    <property type="project" value="InterPro"/>
</dbReference>
<dbReference type="AlphaFoldDB" id="A0A7W4IFI5"/>
<sequence>MNHQSILYKYLASGRLSLVSLTQALVVSEQLSFHKAGDILGIAQSAISSRVASLEDAIGFPLFERQQSVRLTPHGRIFLEFISDAIDLLGKSLEISGAPIEIHRPAVRVGLQSAAAAGPLAAILRRFDAAQPDIGLTLMETDDSDVLKCVRRRKLDIAFLPCRAMTERLSHDVLDALPLWDEQVVVALNQDDPLAAKSRLHWKDLVDREFLVRSHGIGPHLMDLALPLVRQAGEPRHIEYLRLGRDTLLTEVVRRRAVALTTEATLGITLPGLTFRPIGEIPALVTFCALWSRQNINPSLKGLLKIIREMSEAYRNNKADGTI</sequence>
<comment type="caution">
    <text evidence="6">The sequence shown here is derived from an EMBL/GenBank/DDBJ whole genome shotgun (WGS) entry which is preliminary data.</text>
</comment>
<evidence type="ECO:0000256" key="1">
    <source>
        <dbReference type="ARBA" id="ARBA00009437"/>
    </source>
</evidence>
<keyword evidence="4" id="KW-0804">Transcription</keyword>
<dbReference type="PROSITE" id="PS50931">
    <property type="entry name" value="HTH_LYSR"/>
    <property type="match status" value="1"/>
</dbReference>
<dbReference type="InterPro" id="IPR036388">
    <property type="entry name" value="WH-like_DNA-bd_sf"/>
</dbReference>
<dbReference type="EMBL" id="JABEQJ010000025">
    <property type="protein sequence ID" value="MBB2161807.1"/>
    <property type="molecule type" value="Genomic_DNA"/>
</dbReference>
<dbReference type="PANTHER" id="PTHR30346">
    <property type="entry name" value="TRANSCRIPTIONAL DUAL REGULATOR HCAR-RELATED"/>
    <property type="match status" value="1"/>
</dbReference>
<dbReference type="GO" id="GO:0032993">
    <property type="term" value="C:protein-DNA complex"/>
    <property type="evidence" value="ECO:0007669"/>
    <property type="project" value="TreeGrafter"/>
</dbReference>
<dbReference type="SUPFAM" id="SSF46785">
    <property type="entry name" value="Winged helix' DNA-binding domain"/>
    <property type="match status" value="1"/>
</dbReference>
<evidence type="ECO:0000256" key="2">
    <source>
        <dbReference type="ARBA" id="ARBA00023015"/>
    </source>
</evidence>
<dbReference type="InterPro" id="IPR005119">
    <property type="entry name" value="LysR_subst-bd"/>
</dbReference>
<evidence type="ECO:0000256" key="4">
    <source>
        <dbReference type="ARBA" id="ARBA00023163"/>
    </source>
</evidence>
<proteinExistence type="inferred from homology"/>
<keyword evidence="2" id="KW-0805">Transcription regulation</keyword>
<dbReference type="InterPro" id="IPR036390">
    <property type="entry name" value="WH_DNA-bd_sf"/>
</dbReference>
<evidence type="ECO:0000313" key="7">
    <source>
        <dbReference type="Proteomes" id="UP000589085"/>
    </source>
</evidence>
<organism evidence="6 7">
    <name type="scientific">Gluconacetobacter sacchari</name>
    <dbReference type="NCBI Taxonomy" id="92759"/>
    <lineage>
        <taxon>Bacteria</taxon>
        <taxon>Pseudomonadati</taxon>
        <taxon>Pseudomonadota</taxon>
        <taxon>Alphaproteobacteria</taxon>
        <taxon>Acetobacterales</taxon>
        <taxon>Acetobacteraceae</taxon>
        <taxon>Gluconacetobacter</taxon>
    </lineage>
</organism>
<comment type="similarity">
    <text evidence="1">Belongs to the LysR transcriptional regulatory family.</text>
</comment>
<dbReference type="Gene3D" id="1.10.10.10">
    <property type="entry name" value="Winged helix-like DNA-binding domain superfamily/Winged helix DNA-binding domain"/>
    <property type="match status" value="1"/>
</dbReference>
<protein>
    <submittedName>
        <fullName evidence="6">LysR family transcriptional regulator</fullName>
    </submittedName>
</protein>
<name>A0A7W4IFI5_9PROT</name>
<dbReference type="Pfam" id="PF00126">
    <property type="entry name" value="HTH_1"/>
    <property type="match status" value="1"/>
</dbReference>
<dbReference type="Gene3D" id="3.40.190.10">
    <property type="entry name" value="Periplasmic binding protein-like II"/>
    <property type="match status" value="2"/>
</dbReference>
<evidence type="ECO:0000259" key="5">
    <source>
        <dbReference type="PROSITE" id="PS50931"/>
    </source>
</evidence>
<evidence type="ECO:0000256" key="3">
    <source>
        <dbReference type="ARBA" id="ARBA00023125"/>
    </source>
</evidence>
<dbReference type="PRINTS" id="PR00039">
    <property type="entry name" value="HTHLYSR"/>
</dbReference>
<reference evidence="6 7" key="1">
    <citation type="submission" date="2020-04" db="EMBL/GenBank/DDBJ databases">
        <title>Description of novel Gluconacetobacter.</title>
        <authorList>
            <person name="Sombolestani A."/>
        </authorList>
    </citation>
    <scope>NUCLEOTIDE SEQUENCE [LARGE SCALE GENOMIC DNA]</scope>
    <source>
        <strain evidence="6 7">LMG 19747</strain>
    </source>
</reference>
<dbReference type="Pfam" id="PF03466">
    <property type="entry name" value="LysR_substrate"/>
    <property type="match status" value="1"/>
</dbReference>
<evidence type="ECO:0000313" key="6">
    <source>
        <dbReference type="EMBL" id="MBB2161807.1"/>
    </source>
</evidence>
<dbReference type="RefSeq" id="WP_182998631.1">
    <property type="nucleotide sequence ID" value="NZ_JABEQJ010000025.1"/>
</dbReference>